<feature type="signal peptide" evidence="1">
    <location>
        <begin position="1"/>
        <end position="24"/>
    </location>
</feature>
<dbReference type="Gene3D" id="1.10.390.30">
    <property type="entry name" value="Peptidase M60, enhancin-like domain 3"/>
    <property type="match status" value="1"/>
</dbReference>
<dbReference type="eggNOG" id="ENOG50328PI">
    <property type="taxonomic scope" value="Bacteria"/>
</dbReference>
<dbReference type="InterPro" id="IPR042279">
    <property type="entry name" value="Pep_M60_3"/>
</dbReference>
<evidence type="ECO:0000256" key="1">
    <source>
        <dbReference type="SAM" id="SignalP"/>
    </source>
</evidence>
<dbReference type="RefSeq" id="WP_016483814.1">
    <property type="nucleotide sequence ID" value="NC_021487.1"/>
</dbReference>
<keyword evidence="3" id="KW-1185">Reference proteome</keyword>
<dbReference type="AlphaFoldDB" id="S0EWL9"/>
<dbReference type="KEGG" id="ccz:CCALI_02506"/>
<organism evidence="2 3">
    <name type="scientific">Chthonomonas calidirosea (strain DSM 23976 / ICMP 18418 / T49)</name>
    <dbReference type="NCBI Taxonomy" id="1303518"/>
    <lineage>
        <taxon>Bacteria</taxon>
        <taxon>Bacillati</taxon>
        <taxon>Armatimonadota</taxon>
        <taxon>Chthonomonadia</taxon>
        <taxon>Chthonomonadales</taxon>
        <taxon>Chthonomonadaceae</taxon>
        <taxon>Chthonomonas</taxon>
    </lineage>
</organism>
<evidence type="ECO:0000313" key="2">
    <source>
        <dbReference type="EMBL" id="CCW36303.1"/>
    </source>
</evidence>
<dbReference type="PATRIC" id="fig|1303518.3.peg.2605"/>
<feature type="chain" id="PRO_5004486160" description="Peptidase M60 domain-containing protein" evidence="1">
    <location>
        <begin position="25"/>
        <end position="418"/>
    </location>
</feature>
<dbReference type="InParanoid" id="S0EWL9"/>
<evidence type="ECO:0008006" key="4">
    <source>
        <dbReference type="Google" id="ProtNLM"/>
    </source>
</evidence>
<keyword evidence="1" id="KW-0732">Signal</keyword>
<dbReference type="HOGENOM" id="CLU_656725_0_0_0"/>
<proteinExistence type="predicted"/>
<dbReference type="Proteomes" id="UP000014227">
    <property type="component" value="Chromosome I"/>
</dbReference>
<dbReference type="EMBL" id="HF951689">
    <property type="protein sequence ID" value="CCW36303.1"/>
    <property type="molecule type" value="Genomic_DNA"/>
</dbReference>
<evidence type="ECO:0000313" key="3">
    <source>
        <dbReference type="Proteomes" id="UP000014227"/>
    </source>
</evidence>
<name>S0EWL9_CHTCT</name>
<gene>
    <name evidence="2" type="ORF">CCALI_02506</name>
</gene>
<dbReference type="OrthoDB" id="606623at2"/>
<sequence>MKTRLFTIAFLGLSLVLLAGKTSAQQMPSVTVDAVNLIRSGWMAGGYGNYRITIKNNADHPVTLVKWTAHWEINGTALPGEWGGDLHKTLAADATETVEQIGYLPKDVVAKAGAATPYMAGTVEVLDNGQTLQLPFRFAVPAATLPEPLVLATSRYVGCRLMKSRYKDFTSLHRALSWMDDCYVAMRDLTGNTPYKGRRIIYTESPANPYWAYAGESITLNTNYVGSTIQDFNKGLISFGWVHEMGHDFDDGIGQWYIWNGPSAEFWANFKLAYALTHIPSYIRIKWDYARGYPTPGGRVVMTGEDLLLKFFGLWGDEYLADPSRKWQSMSSDDIHTFFQRLQIVYGWDVFKQFFRTYQRLKAENMKPPSTPEEKLSLIAAILNALTKGDLVPLFQRWRFPVTEDSVKAMATQYHISA</sequence>
<reference evidence="3" key="1">
    <citation type="submission" date="2013-03" db="EMBL/GenBank/DDBJ databases">
        <title>Genome sequence of Chthonomonas calidirosea, the first sequenced genome from the Armatimonadetes phylum (formally candidate division OP10).</title>
        <authorList>
            <person name="Lee K.C.Y."/>
            <person name="Morgan X.C."/>
            <person name="Dunfield P.F."/>
            <person name="Tamas I."/>
            <person name="Houghton K.M."/>
            <person name="Vyssotski M."/>
            <person name="Ryan J.L.J."/>
            <person name="Lagutin K."/>
            <person name="McDonald I.R."/>
            <person name="Stott M.B."/>
        </authorList>
    </citation>
    <scope>NUCLEOTIDE SEQUENCE [LARGE SCALE GENOMIC DNA]</scope>
    <source>
        <strain evidence="3">DSM 23976 / ICMP 18418 / T49</strain>
    </source>
</reference>
<protein>
    <recommendedName>
        <fullName evidence="4">Peptidase M60 domain-containing protein</fullName>
    </recommendedName>
</protein>
<accession>S0EWL9</accession>